<dbReference type="PROSITE" id="PS50977">
    <property type="entry name" value="HTH_TETR_2"/>
    <property type="match status" value="1"/>
</dbReference>
<protein>
    <recommendedName>
        <fullName evidence="5">HTH tetR-type domain-containing protein</fullName>
    </recommendedName>
</protein>
<dbReference type="InterPro" id="IPR009057">
    <property type="entry name" value="Homeodomain-like_sf"/>
</dbReference>
<dbReference type="InterPro" id="IPR050109">
    <property type="entry name" value="HTH-type_TetR-like_transc_reg"/>
</dbReference>
<keyword evidence="2 4" id="KW-0238">DNA-binding</keyword>
<evidence type="ECO:0000256" key="1">
    <source>
        <dbReference type="ARBA" id="ARBA00023015"/>
    </source>
</evidence>
<evidence type="ECO:0000256" key="2">
    <source>
        <dbReference type="ARBA" id="ARBA00023125"/>
    </source>
</evidence>
<keyword evidence="3" id="KW-0804">Transcription</keyword>
<dbReference type="GO" id="GO:0003700">
    <property type="term" value="F:DNA-binding transcription factor activity"/>
    <property type="evidence" value="ECO:0007669"/>
    <property type="project" value="TreeGrafter"/>
</dbReference>
<gene>
    <name evidence="6" type="ORF">GCM10010989_30820</name>
</gene>
<dbReference type="SUPFAM" id="SSF46689">
    <property type="entry name" value="Homeodomain-like"/>
    <property type="match status" value="1"/>
</dbReference>
<dbReference type="InterPro" id="IPR001647">
    <property type="entry name" value="HTH_TetR"/>
</dbReference>
<dbReference type="Pfam" id="PF00440">
    <property type="entry name" value="TetR_N"/>
    <property type="match status" value="1"/>
</dbReference>
<accession>A0A916YPI0</accession>
<dbReference type="InterPro" id="IPR036271">
    <property type="entry name" value="Tet_transcr_reg_TetR-rel_C_sf"/>
</dbReference>
<evidence type="ECO:0000256" key="3">
    <source>
        <dbReference type="ARBA" id="ARBA00023163"/>
    </source>
</evidence>
<keyword evidence="7" id="KW-1185">Reference proteome</keyword>
<keyword evidence="1" id="KW-0805">Transcription regulation</keyword>
<proteinExistence type="predicted"/>
<comment type="caution">
    <text evidence="6">The sequence shown here is derived from an EMBL/GenBank/DDBJ whole genome shotgun (WGS) entry which is preliminary data.</text>
</comment>
<dbReference type="Pfam" id="PF17938">
    <property type="entry name" value="TetR_C_29"/>
    <property type="match status" value="1"/>
</dbReference>
<evidence type="ECO:0000313" key="6">
    <source>
        <dbReference type="EMBL" id="GGD54505.1"/>
    </source>
</evidence>
<dbReference type="GO" id="GO:0000976">
    <property type="term" value="F:transcription cis-regulatory region binding"/>
    <property type="evidence" value="ECO:0007669"/>
    <property type="project" value="TreeGrafter"/>
</dbReference>
<evidence type="ECO:0000259" key="5">
    <source>
        <dbReference type="PROSITE" id="PS50977"/>
    </source>
</evidence>
<evidence type="ECO:0000256" key="4">
    <source>
        <dbReference type="PROSITE-ProRule" id="PRU00335"/>
    </source>
</evidence>
<dbReference type="Proteomes" id="UP000598997">
    <property type="component" value="Unassembled WGS sequence"/>
</dbReference>
<dbReference type="InterPro" id="IPR041474">
    <property type="entry name" value="NicS_C"/>
</dbReference>
<name>A0A916YPI0_9SPHN</name>
<dbReference type="EMBL" id="BMIO01000021">
    <property type="protein sequence ID" value="GGD54505.1"/>
    <property type="molecule type" value="Genomic_DNA"/>
</dbReference>
<dbReference type="PANTHER" id="PTHR30055">
    <property type="entry name" value="HTH-TYPE TRANSCRIPTIONAL REGULATOR RUTR"/>
    <property type="match status" value="1"/>
</dbReference>
<evidence type="ECO:0000313" key="7">
    <source>
        <dbReference type="Proteomes" id="UP000598997"/>
    </source>
</evidence>
<dbReference type="SUPFAM" id="SSF48498">
    <property type="entry name" value="Tetracyclin repressor-like, C-terminal domain"/>
    <property type="match status" value="1"/>
</dbReference>
<feature type="domain" description="HTH tetR-type" evidence="5">
    <location>
        <begin position="1"/>
        <end position="54"/>
    </location>
</feature>
<organism evidence="6 7">
    <name type="scientific">Croceicoccus pelagius</name>
    <dbReference type="NCBI Taxonomy" id="1703341"/>
    <lineage>
        <taxon>Bacteria</taxon>
        <taxon>Pseudomonadati</taxon>
        <taxon>Pseudomonadota</taxon>
        <taxon>Alphaproteobacteria</taxon>
        <taxon>Sphingomonadales</taxon>
        <taxon>Erythrobacteraceae</taxon>
        <taxon>Croceicoccus</taxon>
    </lineage>
</organism>
<feature type="DNA-binding region" description="H-T-H motif" evidence="4">
    <location>
        <begin position="17"/>
        <end position="36"/>
    </location>
</feature>
<reference evidence="6 7" key="1">
    <citation type="journal article" date="2014" name="Int. J. Syst. Evol. Microbiol.">
        <title>Complete genome sequence of Corynebacterium casei LMG S-19264T (=DSM 44701T), isolated from a smear-ripened cheese.</title>
        <authorList>
            <consortium name="US DOE Joint Genome Institute (JGI-PGF)"/>
            <person name="Walter F."/>
            <person name="Albersmeier A."/>
            <person name="Kalinowski J."/>
            <person name="Ruckert C."/>
        </authorList>
    </citation>
    <scope>NUCLEOTIDE SEQUENCE [LARGE SCALE GENOMIC DNA]</scope>
    <source>
        <strain evidence="6 7">CGMCC 1.15358</strain>
    </source>
</reference>
<dbReference type="Gene3D" id="1.10.357.10">
    <property type="entry name" value="Tetracycline Repressor, domain 2"/>
    <property type="match status" value="1"/>
</dbReference>
<dbReference type="PANTHER" id="PTHR30055:SF234">
    <property type="entry name" value="HTH-TYPE TRANSCRIPTIONAL REGULATOR BETI"/>
    <property type="match status" value="1"/>
</dbReference>
<sequence length="189" mass="21058">MAAALHAFATAGFDGASTRAIASDAQVSISLLVYHFKTKEDLWRAVLENIASMATMKQLLANATSEMSAAKRLMIAIRGLVELFAEVPELHRLMTLEAHQPSERLTWIIENVNRKPFDAMCALITEAQAEGAVHKLSPERLRFAIVSMAAVPFSVSAEYQFLTKRNPFSKIEIEATIDMIYKMIFIQEP</sequence>
<dbReference type="AlphaFoldDB" id="A0A916YPI0"/>